<dbReference type="Pfam" id="PF00069">
    <property type="entry name" value="Pkinase"/>
    <property type="match status" value="1"/>
</dbReference>
<evidence type="ECO:0000256" key="3">
    <source>
        <dbReference type="ARBA" id="ARBA00022692"/>
    </source>
</evidence>
<keyword evidence="7 8" id="KW-0472">Membrane</keyword>
<dbReference type="Gramene" id="PRQ51152">
    <property type="protein sequence ID" value="PRQ51152"/>
    <property type="gene ID" value="RchiOBHm_Chr2g0141191"/>
</dbReference>
<feature type="chain" id="PRO_5015118131" evidence="9">
    <location>
        <begin position="25"/>
        <end position="843"/>
    </location>
</feature>
<evidence type="ECO:0000256" key="4">
    <source>
        <dbReference type="ARBA" id="ARBA00022729"/>
    </source>
</evidence>
<keyword evidence="11" id="KW-0418">Kinase</keyword>
<dbReference type="OMA" id="TRMSQTH"/>
<evidence type="ECO:0000313" key="12">
    <source>
        <dbReference type="Proteomes" id="UP000238479"/>
    </source>
</evidence>
<dbReference type="InterPro" id="IPR032675">
    <property type="entry name" value="LRR_dom_sf"/>
</dbReference>
<feature type="transmembrane region" description="Helical" evidence="8">
    <location>
        <begin position="512"/>
        <end position="536"/>
    </location>
</feature>
<dbReference type="GO" id="GO:0016020">
    <property type="term" value="C:membrane"/>
    <property type="evidence" value="ECO:0007669"/>
    <property type="project" value="UniProtKB-SubCell"/>
</dbReference>
<evidence type="ECO:0000259" key="10">
    <source>
        <dbReference type="PROSITE" id="PS50011"/>
    </source>
</evidence>
<reference evidence="11 12" key="1">
    <citation type="journal article" date="2018" name="Nat. Genet.">
        <title>The Rosa genome provides new insights in the design of modern roses.</title>
        <authorList>
            <person name="Bendahmane M."/>
        </authorList>
    </citation>
    <scope>NUCLEOTIDE SEQUENCE [LARGE SCALE GENOMIC DNA]</scope>
    <source>
        <strain evidence="12">cv. Old Blush</strain>
    </source>
</reference>
<keyword evidence="6 8" id="KW-1133">Transmembrane helix</keyword>
<protein>
    <submittedName>
        <fullName evidence="11">Putative transferase, protein kinase RLK-Pelle-LRR-I-1 family</fullName>
        <ecNumber evidence="11">2.7.-.-</ecNumber>
    </submittedName>
</protein>
<dbReference type="Gene3D" id="3.80.10.10">
    <property type="entry name" value="Ribonuclease Inhibitor"/>
    <property type="match status" value="1"/>
</dbReference>
<evidence type="ECO:0000256" key="2">
    <source>
        <dbReference type="ARBA" id="ARBA00022614"/>
    </source>
</evidence>
<dbReference type="InterPro" id="IPR008271">
    <property type="entry name" value="Ser/Thr_kinase_AS"/>
</dbReference>
<dbReference type="Pfam" id="PF12819">
    <property type="entry name" value="Malectin_like"/>
    <property type="match status" value="1"/>
</dbReference>
<evidence type="ECO:0000256" key="6">
    <source>
        <dbReference type="ARBA" id="ARBA00022989"/>
    </source>
</evidence>
<evidence type="ECO:0000256" key="7">
    <source>
        <dbReference type="ARBA" id="ARBA00023136"/>
    </source>
</evidence>
<keyword evidence="4 9" id="KW-0732">Signal</keyword>
<dbReference type="PANTHER" id="PTHR45631:SF190">
    <property type="entry name" value="PROTEIN KINASE DOMAIN-CONTAINING PROTEIN"/>
    <property type="match status" value="1"/>
</dbReference>
<dbReference type="Proteomes" id="UP000238479">
    <property type="component" value="Chromosome 2"/>
</dbReference>
<dbReference type="GO" id="GO:0004672">
    <property type="term" value="F:protein kinase activity"/>
    <property type="evidence" value="ECO:0007669"/>
    <property type="project" value="InterPro"/>
</dbReference>
<dbReference type="InterPro" id="IPR024788">
    <property type="entry name" value="Malectin-like_Carb-bd_dom"/>
</dbReference>
<comment type="caution">
    <text evidence="11">The sequence shown here is derived from an EMBL/GenBank/DDBJ whole genome shotgun (WGS) entry which is preliminary data.</text>
</comment>
<organism evidence="11 12">
    <name type="scientific">Rosa chinensis</name>
    <name type="common">China rose</name>
    <dbReference type="NCBI Taxonomy" id="74649"/>
    <lineage>
        <taxon>Eukaryota</taxon>
        <taxon>Viridiplantae</taxon>
        <taxon>Streptophyta</taxon>
        <taxon>Embryophyta</taxon>
        <taxon>Tracheophyta</taxon>
        <taxon>Spermatophyta</taxon>
        <taxon>Magnoliopsida</taxon>
        <taxon>eudicotyledons</taxon>
        <taxon>Gunneridae</taxon>
        <taxon>Pentapetalae</taxon>
        <taxon>rosids</taxon>
        <taxon>fabids</taxon>
        <taxon>Rosales</taxon>
        <taxon>Rosaceae</taxon>
        <taxon>Rosoideae</taxon>
        <taxon>Rosoideae incertae sedis</taxon>
        <taxon>Rosa</taxon>
    </lineage>
</organism>
<dbReference type="SMART" id="SM00220">
    <property type="entry name" value="S_TKc"/>
    <property type="match status" value="1"/>
</dbReference>
<dbReference type="Gene3D" id="3.30.200.20">
    <property type="entry name" value="Phosphorylase Kinase, domain 1"/>
    <property type="match status" value="2"/>
</dbReference>
<dbReference type="EC" id="2.7.-.-" evidence="11"/>
<sequence>MSGIFKQFLAPLLAGFALMLLVHAQDQTGFISIDCGLAENSTYSEKITTIDYISDATFIDTGERKLVLPENRNGYQQPYWSLRSFPQGTRNCYKINVKSGTRYLIRASFFYGNYDGENKLPEFELHLGSNLWDLVSLEDASSSTSKELIHFVPAKRSYLHVCVVDTGSGVPFISKIELRPLPYTTYQTETGSLGLYVRLDTGQSPSNYTEYRFPVDIHDRLWHNYAQSDWTQISTLSTTFKSAPDNDYNPPSIVMRTAATPKLESDNLSFYWLPTDPSAEFYLYMHFSEVVELQANQSRQLDITWNGEHYYGPFVPNFFDTTTVLSTKALTGGKYNFSISNPDGNSVLQPILNGIEIYQLKEFLQIETKQEDGKSFITCQAPTSSYQLIDAITNIKSTYTIEKNWQGDPCSPKNYLWEGLKCSYPTNESPRIISLDLSNNNLTGPLPDFLSQLPNLTIINLENNKLTGSVPVGLIERRRNGLLSLRCTLYKILCGNPNLSGNSSCKKKKNNFIIPIVGSVVGIFCLLSVAVICWCLKRKREDAAIYEKPHFPSLELEQKNRQFTYCEILKFTNNLERTLGKGGFGTVYHGYIDKLQVAVNLLLRVHHTNLTSLVGYCNDENNMGLVYEYMANGNLQEHLSGLEYLHYGCKPPIIHRDVKSANILLTENFQAKVSDFGLSRNFPTDGGTHISTVVAGTPGYLDPEYYLTSRLNEKSDTYSFGIVLLEIITSRPVITGTLERIHISQWVGFMLAQGDINSIVDPRLERNFNVNSVWKVVEIAMACVSPNATKRPMMSQVLMELKECMATEELSQKKQMEYETELGEPVEMVSLNDSIRMLRPSVR</sequence>
<evidence type="ECO:0000313" key="11">
    <source>
        <dbReference type="EMBL" id="PRQ51152.1"/>
    </source>
</evidence>
<keyword evidence="5" id="KW-0677">Repeat</keyword>
<proteinExistence type="predicted"/>
<evidence type="ECO:0000256" key="1">
    <source>
        <dbReference type="ARBA" id="ARBA00004167"/>
    </source>
</evidence>
<evidence type="ECO:0000256" key="5">
    <source>
        <dbReference type="ARBA" id="ARBA00022737"/>
    </source>
</evidence>
<dbReference type="PROSITE" id="PS00108">
    <property type="entry name" value="PROTEIN_KINASE_ST"/>
    <property type="match status" value="1"/>
</dbReference>
<evidence type="ECO:0000256" key="9">
    <source>
        <dbReference type="SAM" id="SignalP"/>
    </source>
</evidence>
<dbReference type="EMBL" id="PDCK01000040">
    <property type="protein sequence ID" value="PRQ51152.1"/>
    <property type="molecule type" value="Genomic_DNA"/>
</dbReference>
<dbReference type="AlphaFoldDB" id="A0A2P6RXJ7"/>
<dbReference type="InterPro" id="IPR000719">
    <property type="entry name" value="Prot_kinase_dom"/>
</dbReference>
<dbReference type="GO" id="GO:0005524">
    <property type="term" value="F:ATP binding"/>
    <property type="evidence" value="ECO:0007669"/>
    <property type="project" value="InterPro"/>
</dbReference>
<dbReference type="Pfam" id="PF00560">
    <property type="entry name" value="LRR_1"/>
    <property type="match status" value="1"/>
</dbReference>
<comment type="subcellular location">
    <subcellularLocation>
        <location evidence="1">Membrane</location>
        <topology evidence="1">Single-pass membrane protein</topology>
    </subcellularLocation>
</comment>
<name>A0A2P6RXJ7_ROSCH</name>
<keyword evidence="2" id="KW-0433">Leucine-rich repeat</keyword>
<dbReference type="PANTHER" id="PTHR45631">
    <property type="entry name" value="OS07G0107800 PROTEIN-RELATED"/>
    <property type="match status" value="1"/>
</dbReference>
<feature type="domain" description="Protein kinase" evidence="10">
    <location>
        <begin position="573"/>
        <end position="805"/>
    </location>
</feature>
<dbReference type="InterPro" id="IPR001611">
    <property type="entry name" value="Leu-rich_rpt"/>
</dbReference>
<accession>A0A2P6RXJ7</accession>
<keyword evidence="3 8" id="KW-0812">Transmembrane</keyword>
<dbReference type="SUPFAM" id="SSF56112">
    <property type="entry name" value="Protein kinase-like (PK-like)"/>
    <property type="match status" value="1"/>
</dbReference>
<evidence type="ECO:0000256" key="8">
    <source>
        <dbReference type="SAM" id="Phobius"/>
    </source>
</evidence>
<keyword evidence="12" id="KW-1185">Reference proteome</keyword>
<feature type="signal peptide" evidence="9">
    <location>
        <begin position="1"/>
        <end position="24"/>
    </location>
</feature>
<dbReference type="InterPro" id="IPR011009">
    <property type="entry name" value="Kinase-like_dom_sf"/>
</dbReference>
<dbReference type="Gene3D" id="1.10.510.10">
    <property type="entry name" value="Transferase(Phosphotransferase) domain 1"/>
    <property type="match status" value="1"/>
</dbReference>
<keyword evidence="11" id="KW-0808">Transferase</keyword>
<dbReference type="SUPFAM" id="SSF52058">
    <property type="entry name" value="L domain-like"/>
    <property type="match status" value="1"/>
</dbReference>
<dbReference type="PROSITE" id="PS50011">
    <property type="entry name" value="PROTEIN_KINASE_DOM"/>
    <property type="match status" value="1"/>
</dbReference>
<gene>
    <name evidence="11" type="ORF">RchiOBHm_Chr2g0141191</name>
</gene>